<proteinExistence type="predicted"/>
<evidence type="ECO:0000313" key="1">
    <source>
        <dbReference type="EMBL" id="PWS31774.1"/>
    </source>
</evidence>
<dbReference type="Proteomes" id="UP000245391">
    <property type="component" value="Unassembled WGS sequence"/>
</dbReference>
<keyword evidence="2" id="KW-1185">Reference proteome</keyword>
<dbReference type="OrthoDB" id="8480302at2"/>
<comment type="caution">
    <text evidence="1">The sequence shown here is derived from an EMBL/GenBank/DDBJ whole genome shotgun (WGS) entry which is preliminary data.</text>
</comment>
<dbReference type="EMBL" id="QGNY01000003">
    <property type="protein sequence ID" value="PWS31774.1"/>
    <property type="molecule type" value="Genomic_DNA"/>
</dbReference>
<organism evidence="1 2">
    <name type="scientific">Pedobacter paludis</name>
    <dbReference type="NCBI Taxonomy" id="2203212"/>
    <lineage>
        <taxon>Bacteria</taxon>
        <taxon>Pseudomonadati</taxon>
        <taxon>Bacteroidota</taxon>
        <taxon>Sphingobacteriia</taxon>
        <taxon>Sphingobacteriales</taxon>
        <taxon>Sphingobacteriaceae</taxon>
        <taxon>Pedobacter</taxon>
    </lineage>
</organism>
<reference evidence="2" key="1">
    <citation type="submission" date="2018-05" db="EMBL/GenBank/DDBJ databases">
        <title>Pedobacter paludis sp. nov., isolated from wetland soil.</title>
        <authorList>
            <person name="Zhang Y."/>
        </authorList>
    </citation>
    <scope>NUCLEOTIDE SEQUENCE [LARGE SCALE GENOMIC DNA]</scope>
    <source>
        <strain evidence="2">R-8</strain>
    </source>
</reference>
<dbReference type="AlphaFoldDB" id="A0A317EY60"/>
<evidence type="ECO:0000313" key="2">
    <source>
        <dbReference type="Proteomes" id="UP000245391"/>
    </source>
</evidence>
<protein>
    <submittedName>
        <fullName evidence="1">Uncharacterized protein</fullName>
    </submittedName>
</protein>
<sequence length="62" mass="7249">MMRDKTIGENQEKKLTCPKCGSDKLFKEHSRHNQFNFLGLLNLRLAPKGTFKCVECNFEFRA</sequence>
<gene>
    <name evidence="1" type="ORF">DF947_08215</name>
</gene>
<dbReference type="RefSeq" id="WP_109929246.1">
    <property type="nucleotide sequence ID" value="NZ_QGNY01000003.1"/>
</dbReference>
<name>A0A317EY60_9SPHI</name>
<accession>A0A317EY60</accession>